<feature type="chain" id="PRO_5001518645" evidence="2">
    <location>
        <begin position="21"/>
        <end position="236"/>
    </location>
</feature>
<feature type="domain" description="FHA" evidence="3">
    <location>
        <begin position="107"/>
        <end position="161"/>
    </location>
</feature>
<dbReference type="InterPro" id="IPR000253">
    <property type="entry name" value="FHA_dom"/>
</dbReference>
<dbReference type="GO" id="GO:0070822">
    <property type="term" value="C:Sin3-type complex"/>
    <property type="evidence" value="ECO:0007669"/>
    <property type="project" value="TreeGrafter"/>
</dbReference>
<proteinExistence type="evidence at transcript level"/>
<dbReference type="EMBL" id="GBBM01003488">
    <property type="protein sequence ID" value="JAC31930.1"/>
    <property type="molecule type" value="mRNA"/>
</dbReference>
<feature type="signal peptide" evidence="2">
    <location>
        <begin position="1"/>
        <end position="20"/>
    </location>
</feature>
<dbReference type="PANTHER" id="PTHR46309:SF1">
    <property type="entry name" value="PHD FINGER PROTEIN 12"/>
    <property type="match status" value="1"/>
</dbReference>
<evidence type="ECO:0000259" key="3">
    <source>
        <dbReference type="PROSITE" id="PS50006"/>
    </source>
</evidence>
<dbReference type="SUPFAM" id="SSF49879">
    <property type="entry name" value="SMAD/FHA domain"/>
    <property type="match status" value="1"/>
</dbReference>
<evidence type="ECO:0000256" key="2">
    <source>
        <dbReference type="SAM" id="SignalP"/>
    </source>
</evidence>
<dbReference type="GO" id="GO:0000122">
    <property type="term" value="P:negative regulation of transcription by RNA polymerase II"/>
    <property type="evidence" value="ECO:0007669"/>
    <property type="project" value="TreeGrafter"/>
</dbReference>
<dbReference type="AlphaFoldDB" id="A0A023GGR2"/>
<organism evidence="4">
    <name type="scientific">Amblyomma triste</name>
    <name type="common">Neotropical tick</name>
    <dbReference type="NCBI Taxonomy" id="251400"/>
    <lineage>
        <taxon>Eukaryota</taxon>
        <taxon>Metazoa</taxon>
        <taxon>Ecdysozoa</taxon>
        <taxon>Arthropoda</taxon>
        <taxon>Chelicerata</taxon>
        <taxon>Arachnida</taxon>
        <taxon>Acari</taxon>
        <taxon>Parasitiformes</taxon>
        <taxon>Ixodida</taxon>
        <taxon>Ixodoidea</taxon>
        <taxon>Ixodidae</taxon>
        <taxon>Amblyomminae</taxon>
        <taxon>Amblyomma</taxon>
    </lineage>
</organism>
<dbReference type="Gene3D" id="2.60.200.20">
    <property type="match status" value="1"/>
</dbReference>
<sequence length="236" mass="25529">MWLASLVALQLALATRAAGAADSAEDTQDVENKEVGRREGSPGREELNQLDEKLVRLLAWQRLQQLLGTQQIPKGPAAIIRSELQARAMVCPVGGKGTPVPMLYRTFNLGSGADMDVCLGDFGHCDFVSAKHACVFFDEISKHYELLNYSEHGTTVDNVLYSCDFSEKRPSAAGSISSSPAAVRSPRPVTRRTCSCRANLIGAAGWEGTALLHHGSHIKLGCLQFVFSVTDSQALR</sequence>
<name>A0A023GGR2_AMBTT</name>
<feature type="compositionally biased region" description="Basic and acidic residues" evidence="1">
    <location>
        <begin position="30"/>
        <end position="44"/>
    </location>
</feature>
<feature type="region of interest" description="Disordered" evidence="1">
    <location>
        <begin position="22"/>
        <end position="44"/>
    </location>
</feature>
<keyword evidence="2" id="KW-0732">Signal</keyword>
<protein>
    <submittedName>
        <fullName evidence="4">Putative phd finger protein 12</fullName>
    </submittedName>
</protein>
<dbReference type="InterPro" id="IPR042163">
    <property type="entry name" value="PHF12"/>
</dbReference>
<dbReference type="PANTHER" id="PTHR46309">
    <property type="entry name" value="PHD FINGER PROTEIN 12"/>
    <property type="match status" value="1"/>
</dbReference>
<evidence type="ECO:0000256" key="1">
    <source>
        <dbReference type="SAM" id="MobiDB-lite"/>
    </source>
</evidence>
<reference evidence="4" key="1">
    <citation type="submission" date="2014-03" db="EMBL/GenBank/DDBJ databases">
        <title>The sialotranscriptome of Amblyomma triste, Amblyomma parvum and Amblyomma cajennense ticks, uncovered by 454-based RNA-seq.</title>
        <authorList>
            <person name="Garcia G.R."/>
            <person name="Gardinassi L.G."/>
            <person name="Ribeiro J.M."/>
            <person name="Anatriello E."/>
            <person name="Ferreira B.R."/>
            <person name="Moreira H.N."/>
            <person name="Mafra C."/>
            <person name="Olegario M.M."/>
            <person name="Szabo P.J."/>
            <person name="Miranda-Santos I.K."/>
            <person name="Maruyama S.R."/>
        </authorList>
    </citation>
    <scope>NUCLEOTIDE SEQUENCE</scope>
    <source>
        <strain evidence="4">Mato Grasso do Sul</strain>
        <tissue evidence="4">Salivary glands</tissue>
    </source>
</reference>
<dbReference type="InterPro" id="IPR008984">
    <property type="entry name" value="SMAD_FHA_dom_sf"/>
</dbReference>
<evidence type="ECO:0000313" key="4">
    <source>
        <dbReference type="EMBL" id="JAC31930.1"/>
    </source>
</evidence>
<dbReference type="PROSITE" id="PS50006">
    <property type="entry name" value="FHA_DOMAIN"/>
    <property type="match status" value="1"/>
</dbReference>
<dbReference type="GO" id="GO:0003714">
    <property type="term" value="F:transcription corepressor activity"/>
    <property type="evidence" value="ECO:0007669"/>
    <property type="project" value="InterPro"/>
</dbReference>
<dbReference type="CDD" id="cd22703">
    <property type="entry name" value="FHA_PHF12"/>
    <property type="match status" value="1"/>
</dbReference>
<accession>A0A023GGR2</accession>